<dbReference type="STRING" id="114155.A0A4Q9N9V1"/>
<name>A0A4Q9N9V1_9APHY</name>
<evidence type="ECO:0000256" key="5">
    <source>
        <dbReference type="ARBA" id="ARBA00022737"/>
    </source>
</evidence>
<evidence type="ECO:0000256" key="3">
    <source>
        <dbReference type="ARBA" id="ARBA00022448"/>
    </source>
</evidence>
<keyword evidence="5" id="KW-0677">Repeat</keyword>
<evidence type="ECO:0000313" key="9">
    <source>
        <dbReference type="EMBL" id="TBU53783.1"/>
    </source>
</evidence>
<dbReference type="PANTHER" id="PTHR43829">
    <property type="entry name" value="AQUAPORIN OR AQUAGLYCEROPORIN RELATED"/>
    <property type="match status" value="1"/>
</dbReference>
<dbReference type="GO" id="GO:0005886">
    <property type="term" value="C:plasma membrane"/>
    <property type="evidence" value="ECO:0007669"/>
    <property type="project" value="TreeGrafter"/>
</dbReference>
<evidence type="ECO:0000256" key="7">
    <source>
        <dbReference type="ARBA" id="ARBA00023136"/>
    </source>
</evidence>
<evidence type="ECO:0000256" key="6">
    <source>
        <dbReference type="ARBA" id="ARBA00022989"/>
    </source>
</evidence>
<dbReference type="AlphaFoldDB" id="A0A4Q9N9V1"/>
<keyword evidence="10" id="KW-1185">Reference proteome</keyword>
<keyword evidence="4 8" id="KW-0812">Transmembrane</keyword>
<organism evidence="9 10">
    <name type="scientific">Dichomitus squalens</name>
    <dbReference type="NCBI Taxonomy" id="114155"/>
    <lineage>
        <taxon>Eukaryota</taxon>
        <taxon>Fungi</taxon>
        <taxon>Dikarya</taxon>
        <taxon>Basidiomycota</taxon>
        <taxon>Agaricomycotina</taxon>
        <taxon>Agaricomycetes</taxon>
        <taxon>Polyporales</taxon>
        <taxon>Polyporaceae</taxon>
        <taxon>Dichomitus</taxon>
    </lineage>
</organism>
<dbReference type="PRINTS" id="PR00783">
    <property type="entry name" value="MINTRINSICP"/>
</dbReference>
<evidence type="ECO:0000313" key="10">
    <source>
        <dbReference type="Proteomes" id="UP000292082"/>
    </source>
</evidence>
<dbReference type="InterPro" id="IPR000425">
    <property type="entry name" value="MIP"/>
</dbReference>
<dbReference type="Pfam" id="PF00230">
    <property type="entry name" value="MIP"/>
    <property type="match status" value="1"/>
</dbReference>
<dbReference type="Gene3D" id="1.20.1080.10">
    <property type="entry name" value="Glycerol uptake facilitator protein"/>
    <property type="match status" value="1"/>
</dbReference>
<evidence type="ECO:0000256" key="4">
    <source>
        <dbReference type="ARBA" id="ARBA00022692"/>
    </source>
</evidence>
<dbReference type="PANTHER" id="PTHR43829:SF14">
    <property type="entry name" value="AQUAPORIN 3"/>
    <property type="match status" value="1"/>
</dbReference>
<evidence type="ECO:0000256" key="1">
    <source>
        <dbReference type="ARBA" id="ARBA00004141"/>
    </source>
</evidence>
<evidence type="ECO:0000256" key="2">
    <source>
        <dbReference type="ARBA" id="ARBA00006175"/>
    </source>
</evidence>
<keyword evidence="6" id="KW-1133">Transmembrane helix</keyword>
<sequence length="323" mass="33797">MSAPHPTIPVSHVLPRAAALTNWEKTKNRRFNWLVQCIAEATGTFLYTFAGVGATAAYVLGKISKTDGLGSTYSTCKSRSLLQVGIAYSVGTVLAITTCVAISGGPFNPGLTIHAVVFRGFPISKALRRVLIVAQVLGAYIACLLVYAQYKQLVDSAVDGLKAAGVYESEMFTPDGPGGIFGLYVTPGSNLGYVFLNEFVCDFVLGFCIFGVLDPSNHLATPTTMPWLIALAYGVIVWGFAPVGVAANAARDLGGRFAALTLFGKGAGGGAYAALAALTNIPAILLAGLFYEVVFADHTRGACPTCPSPKISLIGLLPDSHQP</sequence>
<accession>A0A4Q9N9V1</accession>
<dbReference type="InterPro" id="IPR023271">
    <property type="entry name" value="Aquaporin-like"/>
</dbReference>
<dbReference type="GO" id="GO:0015250">
    <property type="term" value="F:water channel activity"/>
    <property type="evidence" value="ECO:0007669"/>
    <property type="project" value="TreeGrafter"/>
</dbReference>
<dbReference type="GO" id="GO:0015254">
    <property type="term" value="F:glycerol channel activity"/>
    <property type="evidence" value="ECO:0007669"/>
    <property type="project" value="TreeGrafter"/>
</dbReference>
<keyword evidence="3 8" id="KW-0813">Transport</keyword>
<proteinExistence type="inferred from homology"/>
<protein>
    <submittedName>
        <fullName evidence="9">Aquaporin-like protein</fullName>
    </submittedName>
</protein>
<comment type="similarity">
    <text evidence="2 8">Belongs to the MIP/aquaporin (TC 1.A.8) family.</text>
</comment>
<dbReference type="Proteomes" id="UP000292082">
    <property type="component" value="Unassembled WGS sequence"/>
</dbReference>
<dbReference type="InterPro" id="IPR050363">
    <property type="entry name" value="MIP/Aquaporin"/>
</dbReference>
<dbReference type="SUPFAM" id="SSF81338">
    <property type="entry name" value="Aquaporin-like"/>
    <property type="match status" value="1"/>
</dbReference>
<comment type="subcellular location">
    <subcellularLocation>
        <location evidence="1">Membrane</location>
        <topology evidence="1">Multi-pass membrane protein</topology>
    </subcellularLocation>
</comment>
<evidence type="ECO:0000256" key="8">
    <source>
        <dbReference type="RuleBase" id="RU000477"/>
    </source>
</evidence>
<reference evidence="9 10" key="1">
    <citation type="submission" date="2019-01" db="EMBL/GenBank/DDBJ databases">
        <title>Draft genome sequences of three monokaryotic isolates of the white-rot basidiomycete fungus Dichomitus squalens.</title>
        <authorList>
            <consortium name="DOE Joint Genome Institute"/>
            <person name="Lopez S.C."/>
            <person name="Andreopoulos B."/>
            <person name="Pangilinan J."/>
            <person name="Lipzen A."/>
            <person name="Riley R."/>
            <person name="Ahrendt S."/>
            <person name="Ng V."/>
            <person name="Barry K."/>
            <person name="Daum C."/>
            <person name="Grigoriev I.V."/>
            <person name="Hilden K.S."/>
            <person name="Makela M.R."/>
            <person name="de Vries R.P."/>
        </authorList>
    </citation>
    <scope>NUCLEOTIDE SEQUENCE [LARGE SCALE GENOMIC DNA]</scope>
    <source>
        <strain evidence="9 10">CBS 464.89</strain>
    </source>
</reference>
<gene>
    <name evidence="9" type="ORF">BD310DRAFT_991007</name>
</gene>
<keyword evidence="7" id="KW-0472">Membrane</keyword>
<dbReference type="EMBL" id="ML145205">
    <property type="protein sequence ID" value="TBU53783.1"/>
    <property type="molecule type" value="Genomic_DNA"/>
</dbReference>